<feature type="compositionally biased region" description="Polar residues" evidence="3">
    <location>
        <begin position="687"/>
        <end position="708"/>
    </location>
</feature>
<keyword evidence="1" id="KW-0540">Nuclease</keyword>
<keyword evidence="7" id="KW-1185">Reference proteome</keyword>
<dbReference type="InterPro" id="IPR037316">
    <property type="entry name" value="Yen1_H3TH"/>
</dbReference>
<dbReference type="Pfam" id="PF00867">
    <property type="entry name" value="XPG_I"/>
    <property type="match status" value="1"/>
</dbReference>
<dbReference type="CDD" id="cd09906">
    <property type="entry name" value="H3TH_YEN1"/>
    <property type="match status" value="1"/>
</dbReference>
<feature type="region of interest" description="Disordered" evidence="3">
    <location>
        <begin position="682"/>
        <end position="906"/>
    </location>
</feature>
<accession>A8PEU2</accession>
<feature type="region of interest" description="Disordered" evidence="3">
    <location>
        <begin position="530"/>
        <end position="667"/>
    </location>
</feature>
<evidence type="ECO:0000256" key="3">
    <source>
        <dbReference type="SAM" id="MobiDB-lite"/>
    </source>
</evidence>
<feature type="compositionally biased region" description="Polar residues" evidence="3">
    <location>
        <begin position="614"/>
        <end position="627"/>
    </location>
</feature>
<protein>
    <recommendedName>
        <fullName evidence="8">XPG-I domain-containing protein</fullName>
    </recommendedName>
</protein>
<dbReference type="EMBL" id="AACS02000008">
    <property type="protein sequence ID" value="EAU80898.1"/>
    <property type="molecule type" value="Genomic_DNA"/>
</dbReference>
<dbReference type="KEGG" id="cci:CC1G_03074"/>
<dbReference type="Gene3D" id="1.10.150.20">
    <property type="entry name" value="5' to 3' exonuclease, C-terminal subdomain"/>
    <property type="match status" value="1"/>
</dbReference>
<dbReference type="GeneID" id="6017500"/>
<dbReference type="GO" id="GO:0006281">
    <property type="term" value="P:DNA repair"/>
    <property type="evidence" value="ECO:0007669"/>
    <property type="project" value="UniProtKB-ARBA"/>
</dbReference>
<dbReference type="Proteomes" id="UP000001861">
    <property type="component" value="Unassembled WGS sequence"/>
</dbReference>
<dbReference type="InterPro" id="IPR029060">
    <property type="entry name" value="PIN-like_dom_sf"/>
</dbReference>
<comment type="caution">
    <text evidence="6">The sequence shown here is derived from an EMBL/GenBank/DDBJ whole genome shotgun (WGS) entry which is preliminary data.</text>
</comment>
<evidence type="ECO:0008006" key="8">
    <source>
        <dbReference type="Google" id="ProtNLM"/>
    </source>
</evidence>
<feature type="domain" description="XPG-I" evidence="4">
    <location>
        <begin position="113"/>
        <end position="193"/>
    </location>
</feature>
<dbReference type="InParanoid" id="A8PEU2"/>
<dbReference type="GO" id="GO:0008821">
    <property type="term" value="F:crossover junction DNA endonuclease activity"/>
    <property type="evidence" value="ECO:0007669"/>
    <property type="project" value="InterPro"/>
</dbReference>
<evidence type="ECO:0000313" key="6">
    <source>
        <dbReference type="EMBL" id="EAU80898.1"/>
    </source>
</evidence>
<feature type="compositionally biased region" description="Basic residues" evidence="3">
    <location>
        <begin position="555"/>
        <end position="565"/>
    </location>
</feature>
<dbReference type="GO" id="GO:0017108">
    <property type="term" value="F:5'-flap endonuclease activity"/>
    <property type="evidence" value="ECO:0007669"/>
    <property type="project" value="TreeGrafter"/>
</dbReference>
<dbReference type="SMART" id="SM00484">
    <property type="entry name" value="XPGI"/>
    <property type="match status" value="1"/>
</dbReference>
<evidence type="ECO:0000313" key="7">
    <source>
        <dbReference type="Proteomes" id="UP000001861"/>
    </source>
</evidence>
<dbReference type="CDD" id="cd09870">
    <property type="entry name" value="PIN_YEN1"/>
    <property type="match status" value="1"/>
</dbReference>
<dbReference type="OrthoDB" id="2959108at2759"/>
<dbReference type="Pfam" id="PF18380">
    <property type="entry name" value="GEN1_C"/>
    <property type="match status" value="1"/>
</dbReference>
<feature type="compositionally biased region" description="Low complexity" evidence="3">
    <location>
        <begin position="776"/>
        <end position="797"/>
    </location>
</feature>
<dbReference type="PRINTS" id="PR00853">
    <property type="entry name" value="XPGRADSUPER"/>
</dbReference>
<dbReference type="PANTHER" id="PTHR11081">
    <property type="entry name" value="FLAP ENDONUCLEASE FAMILY MEMBER"/>
    <property type="match status" value="1"/>
</dbReference>
<evidence type="ECO:0000256" key="2">
    <source>
        <dbReference type="ARBA" id="ARBA00022801"/>
    </source>
</evidence>
<evidence type="ECO:0000259" key="5">
    <source>
        <dbReference type="SMART" id="SM00485"/>
    </source>
</evidence>
<feature type="compositionally biased region" description="Polar residues" evidence="3">
    <location>
        <begin position="657"/>
        <end position="666"/>
    </location>
</feature>
<dbReference type="InterPro" id="IPR041177">
    <property type="entry name" value="GEN1_C"/>
</dbReference>
<dbReference type="InterPro" id="IPR006084">
    <property type="entry name" value="XPG/Rad2"/>
</dbReference>
<feature type="compositionally biased region" description="Basic residues" evidence="3">
    <location>
        <begin position="530"/>
        <end position="544"/>
    </location>
</feature>
<dbReference type="InterPro" id="IPR006086">
    <property type="entry name" value="XPG-I_dom"/>
</dbReference>
<name>A8PEU2_COPC7</name>
<feature type="compositionally biased region" description="Acidic residues" evidence="3">
    <location>
        <begin position="473"/>
        <end position="486"/>
    </location>
</feature>
<dbReference type="SUPFAM" id="SSF88723">
    <property type="entry name" value="PIN domain-like"/>
    <property type="match status" value="1"/>
</dbReference>
<keyword evidence="2" id="KW-0378">Hydrolase</keyword>
<feature type="region of interest" description="Disordered" evidence="3">
    <location>
        <begin position="465"/>
        <end position="498"/>
    </location>
</feature>
<feature type="compositionally biased region" description="Low complexity" evidence="3">
    <location>
        <begin position="755"/>
        <end position="765"/>
    </location>
</feature>
<dbReference type="Gene3D" id="3.40.50.1010">
    <property type="entry name" value="5'-nuclease"/>
    <property type="match status" value="2"/>
</dbReference>
<gene>
    <name evidence="6" type="ORF">CC1G_03074</name>
</gene>
<proteinExistence type="predicted"/>
<dbReference type="InterPro" id="IPR036279">
    <property type="entry name" value="5-3_exonuclease_C_sf"/>
</dbReference>
<feature type="domain" description="XPG N-terminal" evidence="5">
    <location>
        <begin position="1"/>
        <end position="102"/>
    </location>
</feature>
<dbReference type="SUPFAM" id="SSF47807">
    <property type="entry name" value="5' to 3' exonuclease, C-terminal subdomain"/>
    <property type="match status" value="1"/>
</dbReference>
<dbReference type="InterPro" id="IPR006085">
    <property type="entry name" value="XPG_DNA_repair_N"/>
</dbReference>
<evidence type="ECO:0000256" key="1">
    <source>
        <dbReference type="ARBA" id="ARBA00022722"/>
    </source>
</evidence>
<dbReference type="VEuPathDB" id="FungiDB:CC1G_03074"/>
<sequence length="918" mass="100004">MGVAGLWEVLRPAAKPRSLTELSVTEGFQQNPEGVRGYRLGIDASIWFFHAEYGREGENPVLRTLFFRCATLMKSPFLPLFVFDGPKRPDWKRGRKINKTPSKLIPGMKQIVEAFGFEHRTAPGEAEAELAYLNRIGAIDGILSDDVDNFLFGATAVIRNPSNTLSGNRSNPILNAAGKDDKNHSWVFKMSDITTHPQVGLTRGGLILIGLLSGGDYHQSGVERCGIKTAVALAKCGFGDTLYQAATNLTKDQLPDFLDNWRHELRHEVATNSRGLIGRKSPALAKCITDAFPDIDVLLSYVNPITSESMGRPYSPRDIRWNKEPDIAKLAYTCEFYFEWGYKEAIIKRFRTVIWHSAVLRILRRAVLDLDEGMRSGPAIPSTPSRQRIAEDACGTPSKMITKYFSSMGLDDRHDRSDGSDGEEEDERLILKIHSMREHASTDGLLEYRLEVNPGQLVRMAESGIQGLRQPEGPDEWASEDDGDEEGGGKGSKAPVDPYSHMRLWMPACMVKLVEPRLVREFEEEAERKRLKKANKGQGRKKKTTTADDSGSSPPKRKRVTKKKAAPLPSSDGEEEDDALPVPKPKAKATKSTAVPLALSSDSDSEGELPSPSKLFSNAKPSTSKVPTASYDENDVFSAPSPLRRAGVKDLTKKKGPSSTLDVHSGTTATLTAFFPLTKPSAKANATAKSNLTACPGPSTSKARTNDGSSHRAPAPFPLSFDDFGGMDNPITDDVFASSPPPTLSKARSYRERSTSASSSTSQSRVNKSPRKSRSQRSPTGKSASASTSARSESPTPLHTSMKDPSSRVLVSNNRPPNGKAVVEFKNLPVIEISSSEDEEDEPARPPAPRLQPAKAIRPKERESAGTVAGTGSARSGNKSGKEESVVEAVRPSTPPLLRARARARAKPTNVVAVIDLT</sequence>
<organism evidence="6 7">
    <name type="scientific">Coprinopsis cinerea (strain Okayama-7 / 130 / ATCC MYA-4618 / FGSC 9003)</name>
    <name type="common">Inky cap fungus</name>
    <name type="synonym">Hormographiella aspergillata</name>
    <dbReference type="NCBI Taxonomy" id="240176"/>
    <lineage>
        <taxon>Eukaryota</taxon>
        <taxon>Fungi</taxon>
        <taxon>Dikarya</taxon>
        <taxon>Basidiomycota</taxon>
        <taxon>Agaricomycotina</taxon>
        <taxon>Agaricomycetes</taxon>
        <taxon>Agaricomycetidae</taxon>
        <taxon>Agaricales</taxon>
        <taxon>Agaricineae</taxon>
        <taxon>Psathyrellaceae</taxon>
        <taxon>Coprinopsis</taxon>
    </lineage>
</organism>
<dbReference type="eggNOG" id="KOG2519">
    <property type="taxonomic scope" value="Eukaryota"/>
</dbReference>
<dbReference type="SMART" id="SM00485">
    <property type="entry name" value="XPGN"/>
    <property type="match status" value="1"/>
</dbReference>
<dbReference type="OMA" id="AWIPETV"/>
<dbReference type="STRING" id="240176.A8PEU2"/>
<dbReference type="AlphaFoldDB" id="A8PEU2"/>
<reference evidence="6 7" key="1">
    <citation type="journal article" date="2010" name="Proc. Natl. Acad. Sci. U.S.A.">
        <title>Insights into evolution of multicellular fungi from the assembled chromosomes of the mushroom Coprinopsis cinerea (Coprinus cinereus).</title>
        <authorList>
            <person name="Stajich J.E."/>
            <person name="Wilke S.K."/>
            <person name="Ahren D."/>
            <person name="Au C.H."/>
            <person name="Birren B.W."/>
            <person name="Borodovsky M."/>
            <person name="Burns C."/>
            <person name="Canback B."/>
            <person name="Casselton L.A."/>
            <person name="Cheng C.K."/>
            <person name="Deng J."/>
            <person name="Dietrich F.S."/>
            <person name="Fargo D.C."/>
            <person name="Farman M.L."/>
            <person name="Gathman A.C."/>
            <person name="Goldberg J."/>
            <person name="Guigo R."/>
            <person name="Hoegger P.J."/>
            <person name="Hooker J.B."/>
            <person name="Huggins A."/>
            <person name="James T.Y."/>
            <person name="Kamada T."/>
            <person name="Kilaru S."/>
            <person name="Kodira C."/>
            <person name="Kues U."/>
            <person name="Kupfer D."/>
            <person name="Kwan H.S."/>
            <person name="Lomsadze A."/>
            <person name="Li W."/>
            <person name="Lilly W.W."/>
            <person name="Ma L.J."/>
            <person name="Mackey A.J."/>
            <person name="Manning G."/>
            <person name="Martin F."/>
            <person name="Muraguchi H."/>
            <person name="Natvig D.O."/>
            <person name="Palmerini H."/>
            <person name="Ramesh M.A."/>
            <person name="Rehmeyer C.J."/>
            <person name="Roe B.A."/>
            <person name="Shenoy N."/>
            <person name="Stanke M."/>
            <person name="Ter-Hovhannisyan V."/>
            <person name="Tunlid A."/>
            <person name="Velagapudi R."/>
            <person name="Vision T.J."/>
            <person name="Zeng Q."/>
            <person name="Zolan M.E."/>
            <person name="Pukkila P.J."/>
        </authorList>
    </citation>
    <scope>NUCLEOTIDE SEQUENCE [LARGE SCALE GENOMIC DNA]</scope>
    <source>
        <strain evidence="7">Okayama-7 / 130 / ATCC MYA-4618 / FGSC 9003</strain>
    </source>
</reference>
<evidence type="ECO:0000259" key="4">
    <source>
        <dbReference type="SMART" id="SM00484"/>
    </source>
</evidence>
<dbReference type="RefSeq" id="XP_001840845.1">
    <property type="nucleotide sequence ID" value="XM_001840793.1"/>
</dbReference>
<dbReference type="PANTHER" id="PTHR11081:SF75">
    <property type="entry name" value="ENDONUCLEASE, PUTATIVE (AFU_ORTHOLOGUE AFUA_3G13260)-RELATED"/>
    <property type="match status" value="1"/>
</dbReference>